<sequence>MTLLTEKEVSNVVDYLKRTRLSEDVSLDDVMGLAEVMAESLRPALSGLDATVHRDLGDMAREIAAMKRELAEMRLGEVRTDKIGTAGRELDAVVEATEEATNIIMTAAEAIMGADPADVDGFQAVVNDRVIEIFEACSFQDITGQRIGKVVSTLSLIDDRLNRLVERLKLNVDAPTEPAEETAAERRARELILHGPQAKGEGVSQNDIDDMFP</sequence>
<dbReference type="GO" id="GO:0009288">
    <property type="term" value="C:bacterial-type flagellum"/>
    <property type="evidence" value="ECO:0007669"/>
    <property type="project" value="InterPro"/>
</dbReference>
<keyword evidence="3" id="KW-1185">Reference proteome</keyword>
<dbReference type="SUPFAM" id="SSF75708">
    <property type="entry name" value="Chemotaxis phosphatase CheZ"/>
    <property type="match status" value="1"/>
</dbReference>
<feature type="region of interest" description="Disordered" evidence="1">
    <location>
        <begin position="193"/>
        <end position="213"/>
    </location>
</feature>
<dbReference type="InterPro" id="IPR007439">
    <property type="entry name" value="Chemotax_Pase_CheZ"/>
</dbReference>
<organism evidence="2 3">
    <name type="scientific">Methylobrevis albus</name>
    <dbReference type="NCBI Taxonomy" id="2793297"/>
    <lineage>
        <taxon>Bacteria</taxon>
        <taxon>Pseudomonadati</taxon>
        <taxon>Pseudomonadota</taxon>
        <taxon>Alphaproteobacteria</taxon>
        <taxon>Hyphomicrobiales</taxon>
        <taxon>Pleomorphomonadaceae</taxon>
        <taxon>Methylobrevis</taxon>
    </lineage>
</organism>
<dbReference type="Gene3D" id="1.10.287.500">
    <property type="entry name" value="Helix hairpin bin"/>
    <property type="match status" value="1"/>
</dbReference>
<dbReference type="GO" id="GO:0050920">
    <property type="term" value="P:regulation of chemotaxis"/>
    <property type="evidence" value="ECO:0007669"/>
    <property type="project" value="InterPro"/>
</dbReference>
<comment type="caution">
    <text evidence="2">The sequence shown here is derived from an EMBL/GenBank/DDBJ whole genome shotgun (WGS) entry which is preliminary data.</text>
</comment>
<gene>
    <name evidence="2" type="ORF">I5731_10155</name>
</gene>
<dbReference type="GO" id="GO:0003824">
    <property type="term" value="F:catalytic activity"/>
    <property type="evidence" value="ECO:0007669"/>
    <property type="project" value="InterPro"/>
</dbReference>
<protein>
    <submittedName>
        <fullName evidence="2">Protein phosphatase CheZ</fullName>
    </submittedName>
</protein>
<name>A0A931I0Z5_9HYPH</name>
<evidence type="ECO:0000313" key="2">
    <source>
        <dbReference type="EMBL" id="MBH0238185.1"/>
    </source>
</evidence>
<evidence type="ECO:0000256" key="1">
    <source>
        <dbReference type="SAM" id="MobiDB-lite"/>
    </source>
</evidence>
<dbReference type="EMBL" id="JADZLT010000050">
    <property type="protein sequence ID" value="MBH0238185.1"/>
    <property type="molecule type" value="Genomic_DNA"/>
</dbReference>
<dbReference type="AlphaFoldDB" id="A0A931I0Z5"/>
<dbReference type="RefSeq" id="WP_197311273.1">
    <property type="nucleotide sequence ID" value="NZ_JADZLT010000050.1"/>
</dbReference>
<dbReference type="Proteomes" id="UP000631694">
    <property type="component" value="Unassembled WGS sequence"/>
</dbReference>
<dbReference type="Pfam" id="PF04344">
    <property type="entry name" value="CheZ"/>
    <property type="match status" value="1"/>
</dbReference>
<reference evidence="2" key="1">
    <citation type="submission" date="2020-12" db="EMBL/GenBank/DDBJ databases">
        <title>Methylobrevis albus sp. nov., isolated from fresh water lack sediment.</title>
        <authorList>
            <person name="Zou Q."/>
        </authorList>
    </citation>
    <scope>NUCLEOTIDE SEQUENCE</scope>
    <source>
        <strain evidence="2">L22</strain>
    </source>
</reference>
<accession>A0A931I0Z5</accession>
<evidence type="ECO:0000313" key="3">
    <source>
        <dbReference type="Proteomes" id="UP000631694"/>
    </source>
</evidence>
<proteinExistence type="predicted"/>